<keyword evidence="6" id="KW-1015">Disulfide bond</keyword>
<keyword evidence="4" id="KW-0391">Immunity</keyword>
<dbReference type="InterPro" id="IPR052051">
    <property type="entry name" value="TCR_complex_component"/>
</dbReference>
<evidence type="ECO:0000256" key="7">
    <source>
        <dbReference type="ARBA" id="ARBA00023180"/>
    </source>
</evidence>
<dbReference type="PANTHER" id="PTHR19433:SF133">
    <property type="entry name" value="IMMUNE-TYPE RECEPTOR 5 PRECURSOR-RELATED"/>
    <property type="match status" value="1"/>
</dbReference>
<name>A0A3Q2DDW3_CYPVA</name>
<dbReference type="PROSITE" id="PS50835">
    <property type="entry name" value="IG_LIKE"/>
    <property type="match status" value="2"/>
</dbReference>
<dbReference type="GO" id="GO:0005886">
    <property type="term" value="C:plasma membrane"/>
    <property type="evidence" value="ECO:0007669"/>
    <property type="project" value="UniProtKB-SubCell"/>
</dbReference>
<feature type="domain" description="Ig-like" evidence="8">
    <location>
        <begin position="6"/>
        <end position="97"/>
    </location>
</feature>
<dbReference type="GeneTree" id="ENSGT01030000234530"/>
<dbReference type="Gene3D" id="2.60.40.10">
    <property type="entry name" value="Immunoglobulins"/>
    <property type="match status" value="2"/>
</dbReference>
<dbReference type="InterPro" id="IPR007110">
    <property type="entry name" value="Ig-like_dom"/>
</dbReference>
<evidence type="ECO:0000256" key="2">
    <source>
        <dbReference type="ARBA" id="ARBA00022475"/>
    </source>
</evidence>
<dbReference type="STRING" id="28743.ENSCVAP00000016764"/>
<dbReference type="SMART" id="SM00406">
    <property type="entry name" value="IGv"/>
    <property type="match status" value="1"/>
</dbReference>
<keyword evidence="10" id="KW-1185">Reference proteome</keyword>
<evidence type="ECO:0000313" key="9">
    <source>
        <dbReference type="Ensembl" id="ENSCVAP00000016764.1"/>
    </source>
</evidence>
<proteinExistence type="predicted"/>
<dbReference type="Proteomes" id="UP000265020">
    <property type="component" value="Unassembled WGS sequence"/>
</dbReference>
<comment type="subcellular location">
    <subcellularLocation>
        <location evidence="1">Cell membrane</location>
    </subcellularLocation>
</comment>
<reference evidence="9" key="2">
    <citation type="submission" date="2025-09" db="UniProtKB">
        <authorList>
            <consortium name="Ensembl"/>
        </authorList>
    </citation>
    <scope>IDENTIFICATION</scope>
</reference>
<evidence type="ECO:0000259" key="8">
    <source>
        <dbReference type="PROSITE" id="PS50835"/>
    </source>
</evidence>
<evidence type="ECO:0000256" key="5">
    <source>
        <dbReference type="ARBA" id="ARBA00023136"/>
    </source>
</evidence>
<dbReference type="PANTHER" id="PTHR19433">
    <property type="entry name" value="T-CELL RECEPTOR ALPHA CHAIN V REGION-RELATED"/>
    <property type="match status" value="1"/>
</dbReference>
<reference evidence="9" key="1">
    <citation type="submission" date="2025-08" db="UniProtKB">
        <authorList>
            <consortium name="Ensembl"/>
        </authorList>
    </citation>
    <scope>IDENTIFICATION</scope>
</reference>
<evidence type="ECO:0000256" key="4">
    <source>
        <dbReference type="ARBA" id="ARBA00022859"/>
    </source>
</evidence>
<dbReference type="Pfam" id="PF07686">
    <property type="entry name" value="V-set"/>
    <property type="match status" value="1"/>
</dbReference>
<dbReference type="SMART" id="SM00409">
    <property type="entry name" value="IG"/>
    <property type="match status" value="1"/>
</dbReference>
<sequence>MWDLFPVCTKDFKLEVKTVTAGHNITLTCPRQSSVLYPETYYWIRLVSGKWPEFLRATFNSMDDISKIRHIQAKQDRGEFLLEINEAWQNDTGLYYCIKVRQLDFSFVKGTLLKIEGQNLDVNVVLQNPSFGPHHAGNPEALQCSVLSNSERSTCPADNRVYWFRAGSDDSHPSLLYLQGNSLDECEKSLEAPSIQKCFYNFSETVDPGTYYCAVAACGQILFGSGAKLNGMWRSAGVQDSFKIVLLIVTFWLIYKIKSNKCGCCNGKESFIFLKFTIIIFRFEFFVNHFLVVLHTDPVSRDILIYSAPTFKRNKDKKVERRNVKPMVEETVYTDVKTFQ</sequence>
<dbReference type="InterPro" id="IPR013783">
    <property type="entry name" value="Ig-like_fold"/>
</dbReference>
<protein>
    <recommendedName>
        <fullName evidence="8">Ig-like domain-containing protein</fullName>
    </recommendedName>
</protein>
<dbReference type="OMA" id="YWIRVIS"/>
<organism evidence="9 10">
    <name type="scientific">Cyprinodon variegatus</name>
    <name type="common">Sheepshead minnow</name>
    <dbReference type="NCBI Taxonomy" id="28743"/>
    <lineage>
        <taxon>Eukaryota</taxon>
        <taxon>Metazoa</taxon>
        <taxon>Chordata</taxon>
        <taxon>Craniata</taxon>
        <taxon>Vertebrata</taxon>
        <taxon>Euteleostomi</taxon>
        <taxon>Actinopterygii</taxon>
        <taxon>Neopterygii</taxon>
        <taxon>Teleostei</taxon>
        <taxon>Neoteleostei</taxon>
        <taxon>Acanthomorphata</taxon>
        <taxon>Ovalentaria</taxon>
        <taxon>Atherinomorphae</taxon>
        <taxon>Cyprinodontiformes</taxon>
        <taxon>Cyprinodontidae</taxon>
        <taxon>Cyprinodon</taxon>
    </lineage>
</organism>
<keyword evidence="5" id="KW-0472">Membrane</keyword>
<dbReference type="GO" id="GO:0009617">
    <property type="term" value="P:response to bacterium"/>
    <property type="evidence" value="ECO:0007669"/>
    <property type="project" value="TreeGrafter"/>
</dbReference>
<keyword evidence="3" id="KW-0732">Signal</keyword>
<evidence type="ECO:0000256" key="3">
    <source>
        <dbReference type="ARBA" id="ARBA00022729"/>
    </source>
</evidence>
<keyword evidence="2" id="KW-1003">Cell membrane</keyword>
<dbReference type="AlphaFoldDB" id="A0A3Q2DDW3"/>
<feature type="domain" description="Ig-like" evidence="8">
    <location>
        <begin position="137"/>
        <end position="215"/>
    </location>
</feature>
<dbReference type="InterPro" id="IPR003599">
    <property type="entry name" value="Ig_sub"/>
</dbReference>
<dbReference type="Ensembl" id="ENSCVAT00000025241.1">
    <property type="protein sequence ID" value="ENSCVAP00000016764.1"/>
    <property type="gene ID" value="ENSCVAG00000019862.1"/>
</dbReference>
<keyword evidence="7" id="KW-0325">Glycoprotein</keyword>
<accession>A0A3Q2DDW3</accession>
<evidence type="ECO:0000313" key="10">
    <source>
        <dbReference type="Proteomes" id="UP000265020"/>
    </source>
</evidence>
<evidence type="ECO:0000256" key="6">
    <source>
        <dbReference type="ARBA" id="ARBA00023157"/>
    </source>
</evidence>
<dbReference type="GO" id="GO:0002376">
    <property type="term" value="P:immune system process"/>
    <property type="evidence" value="ECO:0007669"/>
    <property type="project" value="UniProtKB-KW"/>
</dbReference>
<dbReference type="InterPro" id="IPR036179">
    <property type="entry name" value="Ig-like_dom_sf"/>
</dbReference>
<dbReference type="SUPFAM" id="SSF48726">
    <property type="entry name" value="Immunoglobulin"/>
    <property type="match status" value="2"/>
</dbReference>
<evidence type="ECO:0000256" key="1">
    <source>
        <dbReference type="ARBA" id="ARBA00004236"/>
    </source>
</evidence>
<dbReference type="InterPro" id="IPR013106">
    <property type="entry name" value="Ig_V-set"/>
</dbReference>